<dbReference type="Pfam" id="PF04773">
    <property type="entry name" value="FecR"/>
    <property type="match status" value="1"/>
</dbReference>
<feature type="domain" description="FecR protein" evidence="1">
    <location>
        <begin position="181"/>
        <end position="276"/>
    </location>
</feature>
<organism evidence="3 4">
    <name type="scientific">Longimonas halophila</name>
    <dbReference type="NCBI Taxonomy" id="1469170"/>
    <lineage>
        <taxon>Bacteria</taxon>
        <taxon>Pseudomonadati</taxon>
        <taxon>Rhodothermota</taxon>
        <taxon>Rhodothermia</taxon>
        <taxon>Rhodothermales</taxon>
        <taxon>Salisaetaceae</taxon>
        <taxon>Longimonas</taxon>
    </lineage>
</organism>
<proteinExistence type="predicted"/>
<dbReference type="InterPro" id="IPR012373">
    <property type="entry name" value="Ferrdict_sens_TM"/>
</dbReference>
<dbReference type="PANTHER" id="PTHR30273:SF2">
    <property type="entry name" value="PROTEIN FECR"/>
    <property type="match status" value="1"/>
</dbReference>
<sequence length="397" mass="42819">MDRLFEAVLFYDDLPDERQSDVRRQLAEHPDLRDTLVQWMQVRTAIRRELEADVPRRELLVLYALDESGMTNALNADEQAALNEARPALEEALAAHPGLRDVVARIQEEHADFNAVWDAEVGASHNASANNTLTEEALRHDAPDRAADDYSWALRLAAGVALILVAVSVAFLLPSSPDSTTVDVGAGEAETITLADGSSVRLSGVTRFTYPEEVPDDDAPYVVSIQTGKAFFDVTPRAERTFVVETPTATAEVLGTQFGVDTAPNHTDITLAEGALRVGAPDAPNTARHELAPGQATRVARDQAPTPPQDVNVNDALAWTGLFLFQQTPVERIAASLSTAYDVSITVDSDLAQEPVTGTFEREQPVDDVLDALAATLGASVERSASTPTTYRLVATP</sequence>
<dbReference type="Gene3D" id="3.55.50.30">
    <property type="match status" value="1"/>
</dbReference>
<gene>
    <name evidence="3" type="ORF">CRI93_00960</name>
</gene>
<evidence type="ECO:0000313" key="3">
    <source>
        <dbReference type="EMBL" id="PEN09331.1"/>
    </source>
</evidence>
<reference evidence="3 4" key="1">
    <citation type="submission" date="2017-10" db="EMBL/GenBank/DDBJ databases">
        <title>Draft genome of Longimonas halophila.</title>
        <authorList>
            <person name="Goh K.M."/>
            <person name="Shamsir M.S."/>
            <person name="Lim S.W."/>
        </authorList>
    </citation>
    <scope>NUCLEOTIDE SEQUENCE [LARGE SCALE GENOMIC DNA]</scope>
    <source>
        <strain evidence="3 4">KCTC 42399</strain>
    </source>
</reference>
<dbReference type="RefSeq" id="WP_098060730.1">
    <property type="nucleotide sequence ID" value="NZ_PDEP01000001.1"/>
</dbReference>
<name>A0A2H3NPY1_9BACT</name>
<feature type="domain" description="Protein FecR C-terminal" evidence="2">
    <location>
        <begin position="323"/>
        <end position="381"/>
    </location>
</feature>
<evidence type="ECO:0000259" key="2">
    <source>
        <dbReference type="Pfam" id="PF16344"/>
    </source>
</evidence>
<dbReference type="Pfam" id="PF16344">
    <property type="entry name" value="FecR_C"/>
    <property type="match status" value="1"/>
</dbReference>
<dbReference type="OrthoDB" id="1493027at2"/>
<comment type="caution">
    <text evidence="3">The sequence shown here is derived from an EMBL/GenBank/DDBJ whole genome shotgun (WGS) entry which is preliminary data.</text>
</comment>
<dbReference type="EMBL" id="PDEP01000001">
    <property type="protein sequence ID" value="PEN09331.1"/>
    <property type="molecule type" value="Genomic_DNA"/>
</dbReference>
<dbReference type="AlphaFoldDB" id="A0A2H3NPY1"/>
<dbReference type="Gene3D" id="2.60.120.1440">
    <property type="match status" value="1"/>
</dbReference>
<dbReference type="InterPro" id="IPR006860">
    <property type="entry name" value="FecR"/>
</dbReference>
<dbReference type="PANTHER" id="PTHR30273">
    <property type="entry name" value="PERIPLASMIC SIGNAL SENSOR AND SIGMA FACTOR ACTIVATOR FECR-RELATED"/>
    <property type="match status" value="1"/>
</dbReference>
<protein>
    <submittedName>
        <fullName evidence="3">Iron dicitrate transport regulator FecR</fullName>
    </submittedName>
</protein>
<dbReference type="GO" id="GO:0016989">
    <property type="term" value="F:sigma factor antagonist activity"/>
    <property type="evidence" value="ECO:0007669"/>
    <property type="project" value="TreeGrafter"/>
</dbReference>
<evidence type="ECO:0000259" key="1">
    <source>
        <dbReference type="Pfam" id="PF04773"/>
    </source>
</evidence>
<accession>A0A2H3NPY1</accession>
<keyword evidence="4" id="KW-1185">Reference proteome</keyword>
<dbReference type="InterPro" id="IPR032508">
    <property type="entry name" value="FecR_C"/>
</dbReference>
<evidence type="ECO:0000313" key="4">
    <source>
        <dbReference type="Proteomes" id="UP000221024"/>
    </source>
</evidence>
<dbReference type="Proteomes" id="UP000221024">
    <property type="component" value="Unassembled WGS sequence"/>
</dbReference>